<comment type="caution">
    <text evidence="1">The sequence shown here is derived from an EMBL/GenBank/DDBJ whole genome shotgun (WGS) entry which is preliminary data.</text>
</comment>
<sequence>MILVSGCLCGINCKYDGGNNLNEKVLKLLQEGKAIPVCPEQLGGQETPRVAHEIIEGDGALVLDGKAKVKGTEENDDVTGEFIKGAIETLKIAKAVDAKIAILKARSPSCGKGIIYDGTFNGSKKPGNGVAAELLLRNGIRVYTEEELEKFFEENSL</sequence>
<dbReference type="PANTHER" id="PTHR30087">
    <property type="entry name" value="INNER MEMBRANE PROTEIN"/>
    <property type="match status" value="1"/>
</dbReference>
<gene>
    <name evidence="1" type="ORF">SDC9_79405</name>
</gene>
<name>A0A644YX07_9ZZZZ</name>
<protein>
    <submittedName>
        <fullName evidence="1">Uncharacterized protein</fullName>
    </submittedName>
</protein>
<dbReference type="InterPro" id="IPR007553">
    <property type="entry name" value="2-thiour_desulf"/>
</dbReference>
<reference evidence="1" key="1">
    <citation type="submission" date="2019-08" db="EMBL/GenBank/DDBJ databases">
        <authorList>
            <person name="Kucharzyk K."/>
            <person name="Murdoch R.W."/>
            <person name="Higgins S."/>
            <person name="Loffler F."/>
        </authorList>
    </citation>
    <scope>NUCLEOTIDE SEQUENCE</scope>
</reference>
<dbReference type="AlphaFoldDB" id="A0A644YX07"/>
<dbReference type="Pfam" id="PF04463">
    <property type="entry name" value="2-thiour_desulf"/>
    <property type="match status" value="1"/>
</dbReference>
<organism evidence="1">
    <name type="scientific">bioreactor metagenome</name>
    <dbReference type="NCBI Taxonomy" id="1076179"/>
    <lineage>
        <taxon>unclassified sequences</taxon>
        <taxon>metagenomes</taxon>
        <taxon>ecological metagenomes</taxon>
    </lineage>
</organism>
<evidence type="ECO:0000313" key="1">
    <source>
        <dbReference type="EMBL" id="MPM32839.1"/>
    </source>
</evidence>
<dbReference type="EMBL" id="VSSQ01006478">
    <property type="protein sequence ID" value="MPM32839.1"/>
    <property type="molecule type" value="Genomic_DNA"/>
</dbReference>
<accession>A0A644YX07</accession>
<proteinExistence type="predicted"/>
<dbReference type="PANTHER" id="PTHR30087:SF1">
    <property type="entry name" value="HYPOTHETICAL CYTOSOLIC PROTEIN"/>
    <property type="match status" value="1"/>
</dbReference>